<name>A0A6A6J834_WESOR</name>
<keyword evidence="2" id="KW-1185">Reference proteome</keyword>
<dbReference type="AlphaFoldDB" id="A0A6A6J834"/>
<dbReference type="GeneID" id="54546957"/>
<accession>A0A6A6J834</accession>
<evidence type="ECO:0000313" key="1">
    <source>
        <dbReference type="EMBL" id="KAF2272364.1"/>
    </source>
</evidence>
<protein>
    <submittedName>
        <fullName evidence="1">Uncharacterized protein</fullName>
    </submittedName>
</protein>
<dbReference type="Proteomes" id="UP000800097">
    <property type="component" value="Unassembled WGS sequence"/>
</dbReference>
<gene>
    <name evidence="1" type="ORF">EI97DRAFT_212371</name>
</gene>
<evidence type="ECO:0000313" key="2">
    <source>
        <dbReference type="Proteomes" id="UP000800097"/>
    </source>
</evidence>
<dbReference type="EMBL" id="ML986522">
    <property type="protein sequence ID" value="KAF2272364.1"/>
    <property type="molecule type" value="Genomic_DNA"/>
</dbReference>
<organism evidence="1 2">
    <name type="scientific">Westerdykella ornata</name>
    <dbReference type="NCBI Taxonomy" id="318751"/>
    <lineage>
        <taxon>Eukaryota</taxon>
        <taxon>Fungi</taxon>
        <taxon>Dikarya</taxon>
        <taxon>Ascomycota</taxon>
        <taxon>Pezizomycotina</taxon>
        <taxon>Dothideomycetes</taxon>
        <taxon>Pleosporomycetidae</taxon>
        <taxon>Pleosporales</taxon>
        <taxon>Sporormiaceae</taxon>
        <taxon>Westerdykella</taxon>
    </lineage>
</organism>
<proteinExistence type="predicted"/>
<reference evidence="1" key="1">
    <citation type="journal article" date="2020" name="Stud. Mycol.">
        <title>101 Dothideomycetes genomes: a test case for predicting lifestyles and emergence of pathogens.</title>
        <authorList>
            <person name="Haridas S."/>
            <person name="Albert R."/>
            <person name="Binder M."/>
            <person name="Bloem J."/>
            <person name="Labutti K."/>
            <person name="Salamov A."/>
            <person name="Andreopoulos B."/>
            <person name="Baker S."/>
            <person name="Barry K."/>
            <person name="Bills G."/>
            <person name="Bluhm B."/>
            <person name="Cannon C."/>
            <person name="Castanera R."/>
            <person name="Culley D."/>
            <person name="Daum C."/>
            <person name="Ezra D."/>
            <person name="Gonzalez J."/>
            <person name="Henrissat B."/>
            <person name="Kuo A."/>
            <person name="Liang C."/>
            <person name="Lipzen A."/>
            <person name="Lutzoni F."/>
            <person name="Magnuson J."/>
            <person name="Mondo S."/>
            <person name="Nolan M."/>
            <person name="Ohm R."/>
            <person name="Pangilinan J."/>
            <person name="Park H.-J."/>
            <person name="Ramirez L."/>
            <person name="Alfaro M."/>
            <person name="Sun H."/>
            <person name="Tritt A."/>
            <person name="Yoshinaga Y."/>
            <person name="Zwiers L.-H."/>
            <person name="Turgeon B."/>
            <person name="Goodwin S."/>
            <person name="Spatafora J."/>
            <person name="Crous P."/>
            <person name="Grigoriev I."/>
        </authorList>
    </citation>
    <scope>NUCLEOTIDE SEQUENCE</scope>
    <source>
        <strain evidence="1">CBS 379.55</strain>
    </source>
</reference>
<dbReference type="RefSeq" id="XP_033649903.1">
    <property type="nucleotide sequence ID" value="XM_033793782.1"/>
</dbReference>
<sequence length="176" mass="19613">MTSSLDRQKQTLAGSGTLGEARKSNFLHSTDREKRDSFTRFTAPRTEDTPPFLIHRLLCSLEAGRGRLAADRDDPIVCEKAVSLWAGQLLAPSRNMHTCRKAFILLFQPGVGLPEFPLADKDDVAIHWGEGGGSIETAAPPCGLRNQADVGLCLHTLDQRVKKVVWRFTIWPFRYP</sequence>